<comment type="caution">
    <text evidence="2">The sequence shown here is derived from an EMBL/GenBank/DDBJ whole genome shotgun (WGS) entry which is preliminary data.</text>
</comment>
<dbReference type="EMBL" id="JBHTAX010000001">
    <property type="protein sequence ID" value="MFC7188576.1"/>
    <property type="molecule type" value="Genomic_DNA"/>
</dbReference>
<name>A0ABD5YKD9_9EURY</name>
<sequence length="113" mass="12873">MAVDSSNADESEHERLPETVVEDLLDDPRRRAMLRLLGTHDGSIRMTQLAARVIADERSIPIDAVSLEERRRVCDTLYECHLPKLTATTVLRYNSRQASVELDEKATQLLDRL</sequence>
<dbReference type="AlphaFoldDB" id="A0ABD5YKD9"/>
<organism evidence="2 3">
    <name type="scientific">Halocatena marina</name>
    <dbReference type="NCBI Taxonomy" id="2934937"/>
    <lineage>
        <taxon>Archaea</taxon>
        <taxon>Methanobacteriati</taxon>
        <taxon>Methanobacteriota</taxon>
        <taxon>Stenosarchaea group</taxon>
        <taxon>Halobacteria</taxon>
        <taxon>Halobacteriales</taxon>
        <taxon>Natronomonadaceae</taxon>
        <taxon>Halocatena</taxon>
    </lineage>
</organism>
<dbReference type="RefSeq" id="WP_264555371.1">
    <property type="nucleotide sequence ID" value="NZ_CP109979.1"/>
</dbReference>
<accession>A0ABD5YKD9</accession>
<protein>
    <recommendedName>
        <fullName evidence="1">DUF7344 domain-containing protein</fullName>
    </recommendedName>
</protein>
<evidence type="ECO:0000313" key="2">
    <source>
        <dbReference type="EMBL" id="MFC7188576.1"/>
    </source>
</evidence>
<dbReference type="GeneID" id="76198120"/>
<feature type="domain" description="DUF7344" evidence="1">
    <location>
        <begin position="23"/>
        <end position="101"/>
    </location>
</feature>
<gene>
    <name evidence="2" type="ORF">ACFQL7_01030</name>
</gene>
<evidence type="ECO:0000259" key="1">
    <source>
        <dbReference type="Pfam" id="PF24035"/>
    </source>
</evidence>
<reference evidence="2 3" key="1">
    <citation type="journal article" date="2019" name="Int. J. Syst. Evol. Microbiol.">
        <title>The Global Catalogue of Microorganisms (GCM) 10K type strain sequencing project: providing services to taxonomists for standard genome sequencing and annotation.</title>
        <authorList>
            <consortium name="The Broad Institute Genomics Platform"/>
            <consortium name="The Broad Institute Genome Sequencing Center for Infectious Disease"/>
            <person name="Wu L."/>
            <person name="Ma J."/>
        </authorList>
    </citation>
    <scope>NUCLEOTIDE SEQUENCE [LARGE SCALE GENOMIC DNA]</scope>
    <source>
        <strain evidence="2 3">RDMS1</strain>
    </source>
</reference>
<proteinExistence type="predicted"/>
<evidence type="ECO:0000313" key="3">
    <source>
        <dbReference type="Proteomes" id="UP001596417"/>
    </source>
</evidence>
<dbReference type="Proteomes" id="UP001596417">
    <property type="component" value="Unassembled WGS sequence"/>
</dbReference>
<dbReference type="Pfam" id="PF24035">
    <property type="entry name" value="DUF7344"/>
    <property type="match status" value="1"/>
</dbReference>
<dbReference type="InterPro" id="IPR055768">
    <property type="entry name" value="DUF7344"/>
</dbReference>
<keyword evidence="3" id="KW-1185">Reference proteome</keyword>